<organism evidence="2 3">
    <name type="scientific">Vigna angularis var. angularis</name>
    <dbReference type="NCBI Taxonomy" id="157739"/>
    <lineage>
        <taxon>Eukaryota</taxon>
        <taxon>Viridiplantae</taxon>
        <taxon>Streptophyta</taxon>
        <taxon>Embryophyta</taxon>
        <taxon>Tracheophyta</taxon>
        <taxon>Spermatophyta</taxon>
        <taxon>Magnoliopsida</taxon>
        <taxon>eudicotyledons</taxon>
        <taxon>Gunneridae</taxon>
        <taxon>Pentapetalae</taxon>
        <taxon>rosids</taxon>
        <taxon>fabids</taxon>
        <taxon>Fabales</taxon>
        <taxon>Fabaceae</taxon>
        <taxon>Papilionoideae</taxon>
        <taxon>50 kb inversion clade</taxon>
        <taxon>NPAAA clade</taxon>
        <taxon>indigoferoid/millettioid clade</taxon>
        <taxon>Phaseoleae</taxon>
        <taxon>Vigna</taxon>
    </lineage>
</organism>
<keyword evidence="1" id="KW-1133">Transmembrane helix</keyword>
<dbReference type="EMBL" id="AP015037">
    <property type="protein sequence ID" value="BAT85660.1"/>
    <property type="molecule type" value="Genomic_DNA"/>
</dbReference>
<feature type="transmembrane region" description="Helical" evidence="1">
    <location>
        <begin position="12"/>
        <end position="38"/>
    </location>
</feature>
<evidence type="ECO:0000256" key="1">
    <source>
        <dbReference type="SAM" id="Phobius"/>
    </source>
</evidence>
<evidence type="ECO:0000313" key="2">
    <source>
        <dbReference type="EMBL" id="BAT85660.1"/>
    </source>
</evidence>
<evidence type="ECO:0000313" key="3">
    <source>
        <dbReference type="Proteomes" id="UP000291084"/>
    </source>
</evidence>
<name>A0A0S3RYK5_PHAAN</name>
<feature type="non-terminal residue" evidence="2">
    <location>
        <position position="1"/>
    </location>
</feature>
<keyword evidence="1" id="KW-0472">Membrane</keyword>
<dbReference type="Proteomes" id="UP000291084">
    <property type="component" value="Chromosome 4"/>
</dbReference>
<protein>
    <submittedName>
        <fullName evidence="2">Uncharacterized protein</fullName>
    </submittedName>
</protein>
<reference evidence="2 3" key="1">
    <citation type="journal article" date="2015" name="Sci. Rep.">
        <title>The power of single molecule real-time sequencing technology in the de novo assembly of a eukaryotic genome.</title>
        <authorList>
            <person name="Sakai H."/>
            <person name="Naito K."/>
            <person name="Ogiso-Tanaka E."/>
            <person name="Takahashi Y."/>
            <person name="Iseki K."/>
            <person name="Muto C."/>
            <person name="Satou K."/>
            <person name="Teruya K."/>
            <person name="Shiroma A."/>
            <person name="Shimoji M."/>
            <person name="Hirano T."/>
            <person name="Itoh T."/>
            <person name="Kaga A."/>
            <person name="Tomooka N."/>
        </authorList>
    </citation>
    <scope>NUCLEOTIDE SEQUENCE [LARGE SCALE GENOMIC DNA]</scope>
    <source>
        <strain evidence="3">cv. Shumari</strain>
    </source>
</reference>
<keyword evidence="3" id="KW-1185">Reference proteome</keyword>
<accession>A0A0S3RYK5</accession>
<proteinExistence type="predicted"/>
<keyword evidence="1" id="KW-0812">Transmembrane</keyword>
<gene>
    <name evidence="2" type="primary">Vigan.04G323100</name>
    <name evidence="2" type="ORF">VIGAN_04323100</name>
</gene>
<dbReference type="AlphaFoldDB" id="A0A0S3RYK5"/>
<sequence>TKFICVLMSSRSLFMVTPVTVMAFPTIIPAIGIIYLGVKGNTLSNTSTNMVTAVPVRMETPATYFPLGTFFAR</sequence>